<dbReference type="InterPro" id="IPR000340">
    <property type="entry name" value="Dual-sp_phosphatase_cat-dom"/>
</dbReference>
<feature type="compositionally biased region" description="Basic and acidic residues" evidence="5">
    <location>
        <begin position="412"/>
        <end position="431"/>
    </location>
</feature>
<dbReference type="FunCoup" id="D8QE41">
    <property type="interactions" value="534"/>
</dbReference>
<evidence type="ECO:0000259" key="6">
    <source>
        <dbReference type="PROSITE" id="PS50054"/>
    </source>
</evidence>
<dbReference type="VEuPathDB" id="FungiDB:SCHCODRAFT_02636774"/>
<evidence type="ECO:0000256" key="4">
    <source>
        <dbReference type="ARBA" id="ARBA00022912"/>
    </source>
</evidence>
<proteinExistence type="inferred from homology"/>
<dbReference type="PROSITE" id="PS50054">
    <property type="entry name" value="TYR_PHOSPHATASE_DUAL"/>
    <property type="match status" value="1"/>
</dbReference>
<dbReference type="AlphaFoldDB" id="D8QE41"/>
<dbReference type="InterPro" id="IPR020422">
    <property type="entry name" value="TYR_PHOSPHATASE_DUAL_dom"/>
</dbReference>
<dbReference type="SMART" id="SM00195">
    <property type="entry name" value="DSPc"/>
    <property type="match status" value="1"/>
</dbReference>
<dbReference type="Gene3D" id="3.90.190.10">
    <property type="entry name" value="Protein tyrosine phosphatase superfamily"/>
    <property type="match status" value="1"/>
</dbReference>
<organism evidence="9">
    <name type="scientific">Schizophyllum commune (strain H4-8 / FGSC 9210)</name>
    <name type="common">Split gill fungus</name>
    <dbReference type="NCBI Taxonomy" id="578458"/>
    <lineage>
        <taxon>Eukaryota</taxon>
        <taxon>Fungi</taxon>
        <taxon>Dikarya</taxon>
        <taxon>Basidiomycota</taxon>
        <taxon>Agaricomycotina</taxon>
        <taxon>Agaricomycetes</taxon>
        <taxon>Agaricomycetidae</taxon>
        <taxon>Agaricales</taxon>
        <taxon>Schizophyllaceae</taxon>
        <taxon>Schizophyllum</taxon>
    </lineage>
</organism>
<reference evidence="8 9" key="1">
    <citation type="journal article" date="2010" name="Nat. Biotechnol.">
        <title>Genome sequence of the model mushroom Schizophyllum commune.</title>
        <authorList>
            <person name="Ohm R.A."/>
            <person name="de Jong J.F."/>
            <person name="Lugones L.G."/>
            <person name="Aerts A."/>
            <person name="Kothe E."/>
            <person name="Stajich J.E."/>
            <person name="de Vries R.P."/>
            <person name="Record E."/>
            <person name="Levasseur A."/>
            <person name="Baker S.E."/>
            <person name="Bartholomew K.A."/>
            <person name="Coutinho P.M."/>
            <person name="Erdmann S."/>
            <person name="Fowler T.J."/>
            <person name="Gathman A.C."/>
            <person name="Lombard V."/>
            <person name="Henrissat B."/>
            <person name="Knabe N."/>
            <person name="Kuees U."/>
            <person name="Lilly W.W."/>
            <person name="Lindquist E."/>
            <person name="Lucas S."/>
            <person name="Magnuson J.K."/>
            <person name="Piumi F."/>
            <person name="Raudaskoski M."/>
            <person name="Salamov A."/>
            <person name="Schmutz J."/>
            <person name="Schwarze F.W.M.R."/>
            <person name="vanKuyk P.A."/>
            <person name="Horton J.S."/>
            <person name="Grigoriev I.V."/>
            <person name="Woesten H.A.B."/>
        </authorList>
    </citation>
    <scope>NUCLEOTIDE SEQUENCE [LARGE SCALE GENOMIC DNA]</scope>
    <source>
        <strain evidence="9">H4-8 / FGSC 9210</strain>
    </source>
</reference>
<feature type="region of interest" description="Disordered" evidence="5">
    <location>
        <begin position="226"/>
        <end position="249"/>
    </location>
</feature>
<feature type="region of interest" description="Disordered" evidence="5">
    <location>
        <begin position="353"/>
        <end position="444"/>
    </location>
</feature>
<feature type="domain" description="Tyrosine specific protein phosphatases" evidence="7">
    <location>
        <begin position="108"/>
        <end position="170"/>
    </location>
</feature>
<dbReference type="HOGENOM" id="CLU_023312_4_0_1"/>
<feature type="domain" description="Tyrosine-protein phosphatase" evidence="6">
    <location>
        <begin position="47"/>
        <end position="190"/>
    </location>
</feature>
<sequence>MSSDRDATEQPPTTPGDDSTTDPALSDILRKVPAPAPPPEGAIPSPRLTQIVPNLYLGDLPTAQNVELLKTHKIYSVFTAMRGRVRINETFLRHQILLDDDEQSDILTHFLPSISFIQSELDKGRGVLVHCVAGMSRSVTIVAAYLMYTYKLRPGEAIEIIRHRREGAVEVAPNPGFLYQLEVFHAASFSPSRKSKAVRQFYTQRVMEDVMNGDGGPPETEMFASFPRTPADSVPPTPGGRATKGPRRRIRCKMCRQELAAREHMYDHGNIGPATPVGQTPAASRRPSTTGARGSLLSNMSMTAAGPSEQKANGSQPASRRSSMGGGRRGSQLQNMGFGMSSLDAEKAKEAVNGESALDTDEDDSSPERNLPADVKKAVRGMEDRGTALQDDSAARRLGRRMSEAMEGAAGSDEREKVTQITREQTDKDKSPPATPATLFSPSDLAARLNENPKLSALRQESFGGASSPGGRTSVSSPPILMNPKCSGYFVEPMKWMDHFLENGEIAGKITCPNPKCRAKLGNYDWAGVQCGCKEWVTPGFCINRSKVDEIVI</sequence>
<dbReference type="SUPFAM" id="SSF52799">
    <property type="entry name" value="(Phosphotyrosine protein) phosphatases II"/>
    <property type="match status" value="1"/>
</dbReference>
<dbReference type="STRING" id="578458.D8QE41"/>
<evidence type="ECO:0000256" key="3">
    <source>
        <dbReference type="ARBA" id="ARBA00022801"/>
    </source>
</evidence>
<dbReference type="InParanoid" id="D8QE41"/>
<evidence type="ECO:0000313" key="8">
    <source>
        <dbReference type="EMBL" id="EFI94098.1"/>
    </source>
</evidence>
<keyword evidence="4" id="KW-0904">Protein phosphatase</keyword>
<evidence type="ECO:0000256" key="2">
    <source>
        <dbReference type="ARBA" id="ARBA00013064"/>
    </source>
</evidence>
<dbReference type="PROSITE" id="PS50056">
    <property type="entry name" value="TYR_PHOSPHATASE_2"/>
    <property type="match status" value="1"/>
</dbReference>
<dbReference type="PANTHER" id="PTHR45848:SF4">
    <property type="entry name" value="DUAL SPECIFICITY PROTEIN PHOSPHATASE 12"/>
    <property type="match status" value="1"/>
</dbReference>
<dbReference type="Pfam" id="PF00782">
    <property type="entry name" value="DSPc"/>
    <property type="match status" value="1"/>
</dbReference>
<dbReference type="PANTHER" id="PTHR45848">
    <property type="entry name" value="DUAL SPECIFICITY PROTEIN PHOSPHATASE 12 FAMILY MEMBER"/>
    <property type="match status" value="1"/>
</dbReference>
<dbReference type="CDD" id="cd14498">
    <property type="entry name" value="DSP"/>
    <property type="match status" value="1"/>
</dbReference>
<dbReference type="OMA" id="CCGCKEW"/>
<dbReference type="eggNOG" id="KOG1716">
    <property type="taxonomic scope" value="Eukaryota"/>
</dbReference>
<dbReference type="GO" id="GO:0008138">
    <property type="term" value="F:protein tyrosine/serine/threonine phosphatase activity"/>
    <property type="evidence" value="ECO:0007669"/>
    <property type="project" value="TreeGrafter"/>
</dbReference>
<gene>
    <name evidence="8" type="ORF">SCHCODRAFT_78681</name>
</gene>
<dbReference type="GO" id="GO:0005634">
    <property type="term" value="C:nucleus"/>
    <property type="evidence" value="ECO:0007669"/>
    <property type="project" value="TreeGrafter"/>
</dbReference>
<evidence type="ECO:0000259" key="7">
    <source>
        <dbReference type="PROSITE" id="PS50056"/>
    </source>
</evidence>
<dbReference type="InterPro" id="IPR000387">
    <property type="entry name" value="Tyr_Pase_dom"/>
</dbReference>
<feature type="region of interest" description="Disordered" evidence="5">
    <location>
        <begin position="1"/>
        <end position="45"/>
    </location>
</feature>
<keyword evidence="9" id="KW-1185">Reference proteome</keyword>
<dbReference type="Proteomes" id="UP000007431">
    <property type="component" value="Unassembled WGS sequence"/>
</dbReference>
<dbReference type="InterPro" id="IPR029021">
    <property type="entry name" value="Prot-tyrosine_phosphatase-like"/>
</dbReference>
<feature type="compositionally biased region" description="Polar residues" evidence="5">
    <location>
        <begin position="277"/>
        <end position="302"/>
    </location>
</feature>
<evidence type="ECO:0000256" key="1">
    <source>
        <dbReference type="ARBA" id="ARBA00008601"/>
    </source>
</evidence>
<protein>
    <recommendedName>
        <fullName evidence="2">protein-tyrosine-phosphatase</fullName>
        <ecNumber evidence="2">3.1.3.48</ecNumber>
    </recommendedName>
</protein>
<name>D8QE41_SCHCM</name>
<feature type="region of interest" description="Disordered" evidence="5">
    <location>
        <begin position="267"/>
        <end position="336"/>
    </location>
</feature>
<keyword evidence="3" id="KW-0378">Hydrolase</keyword>
<comment type="similarity">
    <text evidence="1">Belongs to the protein-tyrosine phosphatase family. Non-receptor class dual specificity subfamily.</text>
</comment>
<evidence type="ECO:0000313" key="9">
    <source>
        <dbReference type="Proteomes" id="UP000007431"/>
    </source>
</evidence>
<accession>D8QE41</accession>
<dbReference type="GO" id="GO:0004725">
    <property type="term" value="F:protein tyrosine phosphatase activity"/>
    <property type="evidence" value="ECO:0007669"/>
    <property type="project" value="UniProtKB-EC"/>
</dbReference>
<dbReference type="EC" id="3.1.3.48" evidence="2"/>
<evidence type="ECO:0000256" key="5">
    <source>
        <dbReference type="SAM" id="MobiDB-lite"/>
    </source>
</evidence>
<dbReference type="EMBL" id="GL377310">
    <property type="protein sequence ID" value="EFI94098.1"/>
    <property type="molecule type" value="Genomic_DNA"/>
</dbReference>
<feature type="compositionally biased region" description="Basic and acidic residues" evidence="5">
    <location>
        <begin position="374"/>
        <end position="386"/>
    </location>
</feature>